<dbReference type="PANTHER" id="PTHR43293">
    <property type="entry name" value="ACETATE COA-TRANSFERASE YDIF"/>
    <property type="match status" value="1"/>
</dbReference>
<dbReference type="GO" id="GO:0008410">
    <property type="term" value="F:CoA-transferase activity"/>
    <property type="evidence" value="ECO:0007669"/>
    <property type="project" value="InterPro"/>
</dbReference>
<organism evidence="2 3">
    <name type="scientific">Paracoccus chinensis</name>
    <dbReference type="NCBI Taxonomy" id="525640"/>
    <lineage>
        <taxon>Bacteria</taxon>
        <taxon>Pseudomonadati</taxon>
        <taxon>Pseudomonadota</taxon>
        <taxon>Alphaproteobacteria</taxon>
        <taxon>Rhodobacterales</taxon>
        <taxon>Paracoccaceae</taxon>
        <taxon>Paracoccus</taxon>
    </lineage>
</organism>
<reference evidence="3" key="1">
    <citation type="submission" date="2016-10" db="EMBL/GenBank/DDBJ databases">
        <authorList>
            <person name="Varghese N."/>
            <person name="Submissions S."/>
        </authorList>
    </citation>
    <scope>NUCLEOTIDE SEQUENCE [LARGE SCALE GENOMIC DNA]</scope>
    <source>
        <strain evidence="3">CGMCC 1.7655</strain>
    </source>
</reference>
<name>A0A1G9JXM0_9RHOB</name>
<dbReference type="InterPro" id="IPR037171">
    <property type="entry name" value="NagB/RpiA_transferase-like"/>
</dbReference>
<feature type="region of interest" description="Disordered" evidence="1">
    <location>
        <begin position="630"/>
        <end position="652"/>
    </location>
</feature>
<keyword evidence="3" id="KW-1185">Reference proteome</keyword>
<gene>
    <name evidence="2" type="ORF">SAMN04487971_11087</name>
</gene>
<accession>A0A1G9JXM0</accession>
<feature type="compositionally biased region" description="Basic and acidic residues" evidence="1">
    <location>
        <begin position="630"/>
        <end position="642"/>
    </location>
</feature>
<dbReference type="Proteomes" id="UP000199555">
    <property type="component" value="Unassembled WGS sequence"/>
</dbReference>
<proteinExistence type="predicted"/>
<keyword evidence="2" id="KW-0808">Transferase</keyword>
<evidence type="ECO:0000313" key="2">
    <source>
        <dbReference type="EMBL" id="SDL42251.1"/>
    </source>
</evidence>
<dbReference type="STRING" id="525640.SAMN04487971_11087"/>
<dbReference type="SUPFAM" id="SSF100950">
    <property type="entry name" value="NagB/RpiA/CoA transferase-like"/>
    <property type="match status" value="2"/>
</dbReference>
<protein>
    <submittedName>
        <fullName evidence="2">Propionate CoA-transferase</fullName>
    </submittedName>
</protein>
<dbReference type="OrthoDB" id="9805230at2"/>
<evidence type="ECO:0000313" key="3">
    <source>
        <dbReference type="Proteomes" id="UP000199555"/>
    </source>
</evidence>
<dbReference type="RefSeq" id="WP_090756287.1">
    <property type="nucleotide sequence ID" value="NZ_FNGE01000010.1"/>
</dbReference>
<dbReference type="Pfam" id="PF01144">
    <property type="entry name" value="CoA_trans"/>
    <property type="match status" value="1"/>
</dbReference>
<dbReference type="SMART" id="SM00882">
    <property type="entry name" value="CoA_trans"/>
    <property type="match status" value="2"/>
</dbReference>
<dbReference type="Gene3D" id="3.40.1080.10">
    <property type="entry name" value="Glutaconate Coenzyme A-transferase"/>
    <property type="match status" value="2"/>
</dbReference>
<dbReference type="EMBL" id="FNGE01000010">
    <property type="protein sequence ID" value="SDL42251.1"/>
    <property type="molecule type" value="Genomic_DNA"/>
</dbReference>
<dbReference type="AlphaFoldDB" id="A0A1G9JXM0"/>
<dbReference type="InterPro" id="IPR004165">
    <property type="entry name" value="CoA_trans_fam_I"/>
</dbReference>
<sequence>MPDKIVPARDAAALVHSGDTVTTSGFVGAGVPDGLLKALGDRFAEEGHPRDLTLLFAAGQGDGKGRGLDRLAAPGLVKRIIGGHWGLIPKLGARALAGEIEGWNFPQGVISHLYRDIAAGKPGTLSHVGLETFVDPRHGGGRISDAAKEDLVELVTVGGVERLFFKAMPIHVALLRGSTADQRGNITMEREALILDNLAQAMAARNSGGVVIVQVDEVVAAGTLPAREVVIPGALVDAVVLAPPELHPQTYATQYNRYYTGRYRAPLDGAAPLPLTDRKIIARRAAFELPVGGVVNLGIGMPEGVAAVAAEEGLLDHVTLTAEPGVIGGQPASGLDFGAAVNTDAIIAQNQQFDFYDGGGLDLACLGMAEVDGTGNVNVSRFGPKLAGSGGFINISQNARHLVFTGTFTAGGLSVRAGDGQLEIAVEGRARKFGATVEQITFSGTRAARLGQPVLYVTERCVFRLEPQGLRLVEIAPGVDLQRDILDQMGFTPLLGEVAIMDPRIFTDAPMGLKDDLLTIPLERRITWDAAREILFINLSRLAVRTPADIEAIRQRVDAVAGPLGRRVDVVVNYDQFHIAEPVERAWGEMVDDLEARLYGTVSRYSSSAFLRRRLGRTLERRRRATIHDSEHAAEEALRHGADNAAGHGEVV</sequence>
<dbReference type="PANTHER" id="PTHR43293:SF1">
    <property type="entry name" value="ACETATE COA-TRANSFERASE YDIF"/>
    <property type="match status" value="1"/>
</dbReference>
<evidence type="ECO:0000256" key="1">
    <source>
        <dbReference type="SAM" id="MobiDB-lite"/>
    </source>
</evidence>